<dbReference type="Proteomes" id="UP000196531">
    <property type="component" value="Unassembled WGS sequence"/>
</dbReference>
<dbReference type="SUPFAM" id="SSF141371">
    <property type="entry name" value="PilZ domain-like"/>
    <property type="match status" value="1"/>
</dbReference>
<protein>
    <recommendedName>
        <fullName evidence="1">PilZ domain-containing protein</fullName>
    </recommendedName>
</protein>
<dbReference type="Gene3D" id="2.40.10.220">
    <property type="entry name" value="predicted glycosyltransferase like domains"/>
    <property type="match status" value="1"/>
</dbReference>
<evidence type="ECO:0000259" key="1">
    <source>
        <dbReference type="Pfam" id="PF07238"/>
    </source>
</evidence>
<evidence type="ECO:0000313" key="2">
    <source>
        <dbReference type="EMBL" id="OUR96518.1"/>
    </source>
</evidence>
<sequence length="189" mass="21585">MWQTLEGDEDKTRDIRIGTMFKVNPKEGSFSVRAKDANFSFFNKKLTVYIRGEFESILFKCSGENFGDKFGNFNIPLEMMILEKREFPRVSLSDKKLMKLKSGDKEISLRVLDISCGGACLLISEKSAEFLKKFKKFEAVSINETLDFVKTTGVIVHSQALPGANSERSMRVGIKFSKAQDEYFLRQFT</sequence>
<feature type="domain" description="PilZ" evidence="1">
    <location>
        <begin position="83"/>
        <end position="181"/>
    </location>
</feature>
<name>A0A1Y5F6J1_9BACT</name>
<comment type="caution">
    <text evidence="2">The sequence shown here is derived from an EMBL/GenBank/DDBJ whole genome shotgun (WGS) entry which is preliminary data.</text>
</comment>
<accession>A0A1Y5F6J1</accession>
<dbReference type="GO" id="GO:0035438">
    <property type="term" value="F:cyclic-di-GMP binding"/>
    <property type="evidence" value="ECO:0007669"/>
    <property type="project" value="InterPro"/>
</dbReference>
<dbReference type="Pfam" id="PF07238">
    <property type="entry name" value="PilZ"/>
    <property type="match status" value="1"/>
</dbReference>
<dbReference type="AlphaFoldDB" id="A0A1Y5F6J1"/>
<proteinExistence type="predicted"/>
<organism evidence="2 3">
    <name type="scientific">Halobacteriovorax marinus</name>
    <dbReference type="NCBI Taxonomy" id="97084"/>
    <lineage>
        <taxon>Bacteria</taxon>
        <taxon>Pseudomonadati</taxon>
        <taxon>Bdellovibrionota</taxon>
        <taxon>Bacteriovoracia</taxon>
        <taxon>Bacteriovoracales</taxon>
        <taxon>Halobacteriovoraceae</taxon>
        <taxon>Halobacteriovorax</taxon>
    </lineage>
</organism>
<reference evidence="3" key="1">
    <citation type="journal article" date="2017" name="Proc. Natl. Acad. Sci. U.S.A.">
        <title>Simulation of Deepwater Horizon oil plume reveals substrate specialization within a complex community of hydrocarbon-degraders.</title>
        <authorList>
            <person name="Hu P."/>
            <person name="Dubinsky E.A."/>
            <person name="Probst A.J."/>
            <person name="Wang J."/>
            <person name="Sieber C.M.K."/>
            <person name="Tom L.M."/>
            <person name="Gardinali P."/>
            <person name="Banfield J.F."/>
            <person name="Atlas R.M."/>
            <person name="Andersen G.L."/>
        </authorList>
    </citation>
    <scope>NUCLEOTIDE SEQUENCE [LARGE SCALE GENOMIC DNA]</scope>
</reference>
<gene>
    <name evidence="2" type="ORF">A9Q84_09215</name>
</gene>
<dbReference type="EMBL" id="MAAO01000006">
    <property type="protein sequence ID" value="OUR96518.1"/>
    <property type="molecule type" value="Genomic_DNA"/>
</dbReference>
<dbReference type="InterPro" id="IPR009875">
    <property type="entry name" value="PilZ_domain"/>
</dbReference>
<evidence type="ECO:0000313" key="3">
    <source>
        <dbReference type="Proteomes" id="UP000196531"/>
    </source>
</evidence>